<keyword evidence="1" id="KW-0067">ATP-binding</keyword>
<reference evidence="2 3" key="1">
    <citation type="submission" date="2020-10" db="EMBL/GenBank/DDBJ databases">
        <title>The Coptis chinensis genome and diversification of protoberbering-type alkaloids.</title>
        <authorList>
            <person name="Wang B."/>
            <person name="Shu S."/>
            <person name="Song C."/>
            <person name="Liu Y."/>
        </authorList>
    </citation>
    <scope>NUCLEOTIDE SEQUENCE [LARGE SCALE GENOMIC DNA]</scope>
    <source>
        <strain evidence="2">HL-2020</strain>
        <tissue evidence="2">Leaf</tissue>
    </source>
</reference>
<protein>
    <recommendedName>
        <fullName evidence="4">Protein kinase domain-containing protein</fullName>
    </recommendedName>
</protein>
<accession>A0A835I268</accession>
<dbReference type="Gene3D" id="3.30.200.20">
    <property type="entry name" value="Phosphorylase Kinase, domain 1"/>
    <property type="match status" value="1"/>
</dbReference>
<dbReference type="SUPFAM" id="SSF56112">
    <property type="entry name" value="Protein kinase-like (PK-like)"/>
    <property type="match status" value="1"/>
</dbReference>
<gene>
    <name evidence="2" type="ORF">IFM89_013395</name>
</gene>
<evidence type="ECO:0000256" key="1">
    <source>
        <dbReference type="PROSITE-ProRule" id="PRU10141"/>
    </source>
</evidence>
<comment type="caution">
    <text evidence="2">The sequence shown here is derived from an EMBL/GenBank/DDBJ whole genome shotgun (WGS) entry which is preliminary data.</text>
</comment>
<keyword evidence="1" id="KW-0547">Nucleotide-binding</keyword>
<name>A0A835I268_9MAGN</name>
<evidence type="ECO:0000313" key="3">
    <source>
        <dbReference type="Proteomes" id="UP000631114"/>
    </source>
</evidence>
<proteinExistence type="predicted"/>
<dbReference type="PROSITE" id="PS00107">
    <property type="entry name" value="PROTEIN_KINASE_ATP"/>
    <property type="match status" value="1"/>
</dbReference>
<dbReference type="InterPro" id="IPR017441">
    <property type="entry name" value="Protein_kinase_ATP_BS"/>
</dbReference>
<evidence type="ECO:0000313" key="2">
    <source>
        <dbReference type="EMBL" id="KAF9609141.1"/>
    </source>
</evidence>
<keyword evidence="3" id="KW-1185">Reference proteome</keyword>
<dbReference type="AlphaFoldDB" id="A0A835I268"/>
<dbReference type="InterPro" id="IPR011009">
    <property type="entry name" value="Kinase-like_dom_sf"/>
</dbReference>
<dbReference type="Proteomes" id="UP000631114">
    <property type="component" value="Unassembled WGS sequence"/>
</dbReference>
<organism evidence="2 3">
    <name type="scientific">Coptis chinensis</name>
    <dbReference type="NCBI Taxonomy" id="261450"/>
    <lineage>
        <taxon>Eukaryota</taxon>
        <taxon>Viridiplantae</taxon>
        <taxon>Streptophyta</taxon>
        <taxon>Embryophyta</taxon>
        <taxon>Tracheophyta</taxon>
        <taxon>Spermatophyta</taxon>
        <taxon>Magnoliopsida</taxon>
        <taxon>Ranunculales</taxon>
        <taxon>Ranunculaceae</taxon>
        <taxon>Coptidoideae</taxon>
        <taxon>Coptis</taxon>
    </lineage>
</organism>
<feature type="binding site" evidence="1">
    <location>
        <position position="145"/>
    </location>
    <ligand>
        <name>ATP</name>
        <dbReference type="ChEBI" id="CHEBI:30616"/>
    </ligand>
</feature>
<evidence type="ECO:0008006" key="4">
    <source>
        <dbReference type="Google" id="ProtNLM"/>
    </source>
</evidence>
<sequence length="160" mass="18160">MGCCSCFGFIRKTKKRSVKGGCGYGNNRRISQEFLLDDDDNVEEDMDGGFYDSETTNIQHEHDSDGELKCGGVNRSEEILLSRIRHGMICREVRVKETHQLVRSEDENGNKMVNEYVRECKIGCGSYGKVVLYQSKTDGKQYAIKAFHKSHLLKQRVGPS</sequence>
<dbReference type="OrthoDB" id="1733072at2759"/>
<dbReference type="GO" id="GO:0005524">
    <property type="term" value="F:ATP binding"/>
    <property type="evidence" value="ECO:0007669"/>
    <property type="project" value="UniProtKB-UniRule"/>
</dbReference>
<dbReference type="EMBL" id="JADFTS010000004">
    <property type="protein sequence ID" value="KAF9609141.1"/>
    <property type="molecule type" value="Genomic_DNA"/>
</dbReference>